<keyword evidence="3" id="KW-1185">Reference proteome</keyword>
<dbReference type="RefSeq" id="WP_324717169.1">
    <property type="nucleotide sequence ID" value="NZ_CP141615.1"/>
</dbReference>
<sequence length="144" mass="15492">MMLLSPLASVDAWRLESNGPAPIVRSGSADGSLPLPADQPGGAVAPGAGAPGRLQGGDEPGGGNEEDGRLSRRLVGATTELLNRMLEEARRQLRFHVHEATGRIWVQVINPESQEVVKEIPPEKYLDMVARIWQLVGLLVDERA</sequence>
<dbReference type="InterPro" id="IPR035924">
    <property type="entry name" value="FlaG-like_sf"/>
</dbReference>
<keyword evidence="2" id="KW-0966">Cell projection</keyword>
<dbReference type="Proteomes" id="UP001332192">
    <property type="component" value="Chromosome"/>
</dbReference>
<feature type="region of interest" description="Disordered" evidence="1">
    <location>
        <begin position="24"/>
        <end position="72"/>
    </location>
</feature>
<keyword evidence="2" id="KW-0969">Cilium</keyword>
<dbReference type="EMBL" id="CP141615">
    <property type="protein sequence ID" value="WRP17898.1"/>
    <property type="molecule type" value="Genomic_DNA"/>
</dbReference>
<evidence type="ECO:0000313" key="2">
    <source>
        <dbReference type="EMBL" id="WRP17898.1"/>
    </source>
</evidence>
<dbReference type="Pfam" id="PF03646">
    <property type="entry name" value="FlaG"/>
    <property type="match status" value="1"/>
</dbReference>
<dbReference type="SUPFAM" id="SSF160214">
    <property type="entry name" value="FlaG-like"/>
    <property type="match status" value="1"/>
</dbReference>
<feature type="compositionally biased region" description="Gly residues" evidence="1">
    <location>
        <begin position="54"/>
        <end position="63"/>
    </location>
</feature>
<protein>
    <submittedName>
        <fullName evidence="2">Flagellar protein FlaG</fullName>
    </submittedName>
</protein>
<dbReference type="PANTHER" id="PTHR37166:SF1">
    <property type="entry name" value="PROTEIN FLAG"/>
    <property type="match status" value="1"/>
</dbReference>
<evidence type="ECO:0000313" key="3">
    <source>
        <dbReference type="Proteomes" id="UP001332192"/>
    </source>
</evidence>
<reference evidence="2 3" key="1">
    <citation type="journal article" date="2024" name="Front. Microbiol.">
        <title>Novel thermophilic genera Geochorda gen. nov. and Carboxydochorda gen. nov. from the deep terrestrial subsurface reveal the ecophysiological diversity in the class Limnochordia.</title>
        <authorList>
            <person name="Karnachuk O.V."/>
            <person name="Lukina A.P."/>
            <person name="Avakyan M.R."/>
            <person name="Kadnikov V.V."/>
            <person name="Begmatov S."/>
            <person name="Beletsky A.V."/>
            <person name="Vlasova K.G."/>
            <person name="Novikov A.A."/>
            <person name="Shcherbakova V.A."/>
            <person name="Mardanov A.V."/>
            <person name="Ravin N.V."/>
        </authorList>
    </citation>
    <scope>NUCLEOTIDE SEQUENCE [LARGE SCALE GENOMIC DNA]</scope>
    <source>
        <strain evidence="2 3">L945</strain>
    </source>
</reference>
<proteinExistence type="predicted"/>
<keyword evidence="2" id="KW-0282">Flagellum</keyword>
<dbReference type="PANTHER" id="PTHR37166">
    <property type="entry name" value="PROTEIN FLAG"/>
    <property type="match status" value="1"/>
</dbReference>
<accession>A0ABZ1BZ77</accession>
<feature type="compositionally biased region" description="Low complexity" evidence="1">
    <location>
        <begin position="36"/>
        <end position="52"/>
    </location>
</feature>
<gene>
    <name evidence="2" type="ORF">U7230_02480</name>
</gene>
<evidence type="ECO:0000256" key="1">
    <source>
        <dbReference type="SAM" id="MobiDB-lite"/>
    </source>
</evidence>
<dbReference type="InterPro" id="IPR005186">
    <property type="entry name" value="FlaG"/>
</dbReference>
<dbReference type="Gene3D" id="3.30.160.170">
    <property type="entry name" value="FlaG-like"/>
    <property type="match status" value="1"/>
</dbReference>
<organism evidence="2 3">
    <name type="scientific">Carboxydichorda subterranea</name>
    <dbReference type="NCBI Taxonomy" id="3109565"/>
    <lineage>
        <taxon>Bacteria</taxon>
        <taxon>Bacillati</taxon>
        <taxon>Bacillota</taxon>
        <taxon>Limnochordia</taxon>
        <taxon>Limnochordales</taxon>
        <taxon>Geochordaceae</taxon>
        <taxon>Carboxydichorda</taxon>
    </lineage>
</organism>
<name>A0ABZ1BZ77_9FIRM</name>